<proteinExistence type="predicted"/>
<protein>
    <submittedName>
        <fullName evidence="2">Uncharacterized protein</fullName>
    </submittedName>
</protein>
<evidence type="ECO:0000313" key="2">
    <source>
        <dbReference type="EMBL" id="BDG04062.1"/>
    </source>
</evidence>
<keyword evidence="1" id="KW-0812">Transmembrane</keyword>
<keyword evidence="1" id="KW-0472">Membrane</keyword>
<keyword evidence="1" id="KW-1133">Transmembrane helix</keyword>
<sequence>MPPADDPDAIPWPPPTGVEAALLAGGAALLAWSQVTRGLVAAALAGADLVFHEAGHVVCGVLGLRFVTLLGGTLGQLAFPVAAGLGFALRRRTVAAAAMIVWFGVNLVDIGTYAADAEARVLPLLAPDRNAHDWWQMLGMLGIRERCEGIGGTLQALGWALQGAAPAWAVALWCGRRSTRSGRTAVRDA</sequence>
<feature type="transmembrane region" description="Helical" evidence="1">
    <location>
        <begin position="69"/>
        <end position="89"/>
    </location>
</feature>
<name>A0ABM7WX65_9BACT</name>
<evidence type="ECO:0000313" key="3">
    <source>
        <dbReference type="Proteomes" id="UP001162891"/>
    </source>
</evidence>
<dbReference type="Proteomes" id="UP001162891">
    <property type="component" value="Chromosome"/>
</dbReference>
<reference evidence="3" key="1">
    <citation type="journal article" date="2022" name="Int. J. Syst. Evol. Microbiol.">
        <title>Anaeromyxobacter oryzae sp. nov., Anaeromyxobacter diazotrophicus sp. nov. and Anaeromyxobacter paludicola sp. nov., isolated from paddy soils.</title>
        <authorList>
            <person name="Itoh H."/>
            <person name="Xu Z."/>
            <person name="Mise K."/>
            <person name="Masuda Y."/>
            <person name="Ushijima N."/>
            <person name="Hayakawa C."/>
            <person name="Shiratori Y."/>
            <person name="Senoo K."/>
        </authorList>
    </citation>
    <scope>NUCLEOTIDE SEQUENCE [LARGE SCALE GENOMIC DNA]</scope>
    <source>
        <strain evidence="3">Red232</strain>
    </source>
</reference>
<dbReference type="RefSeq" id="WP_248352437.1">
    <property type="nucleotide sequence ID" value="NZ_AP025591.1"/>
</dbReference>
<accession>A0ABM7WX65</accession>
<gene>
    <name evidence="2" type="ORF">AMOR_30580</name>
</gene>
<organism evidence="2 3">
    <name type="scientific">Anaeromyxobacter oryzae</name>
    <dbReference type="NCBI Taxonomy" id="2918170"/>
    <lineage>
        <taxon>Bacteria</taxon>
        <taxon>Pseudomonadati</taxon>
        <taxon>Myxococcota</taxon>
        <taxon>Myxococcia</taxon>
        <taxon>Myxococcales</taxon>
        <taxon>Cystobacterineae</taxon>
        <taxon>Anaeromyxobacteraceae</taxon>
        <taxon>Anaeromyxobacter</taxon>
    </lineage>
</organism>
<evidence type="ECO:0000256" key="1">
    <source>
        <dbReference type="SAM" id="Phobius"/>
    </source>
</evidence>
<dbReference type="EMBL" id="AP025591">
    <property type="protein sequence ID" value="BDG04062.1"/>
    <property type="molecule type" value="Genomic_DNA"/>
</dbReference>
<keyword evidence="3" id="KW-1185">Reference proteome</keyword>